<organism evidence="2 3">
    <name type="scientific">Microthyrium microscopicum</name>
    <dbReference type="NCBI Taxonomy" id="703497"/>
    <lineage>
        <taxon>Eukaryota</taxon>
        <taxon>Fungi</taxon>
        <taxon>Dikarya</taxon>
        <taxon>Ascomycota</taxon>
        <taxon>Pezizomycotina</taxon>
        <taxon>Dothideomycetes</taxon>
        <taxon>Dothideomycetes incertae sedis</taxon>
        <taxon>Microthyriales</taxon>
        <taxon>Microthyriaceae</taxon>
        <taxon>Microthyrium</taxon>
    </lineage>
</organism>
<dbReference type="AlphaFoldDB" id="A0A6A6TYI6"/>
<dbReference type="PANTHER" id="PTHR40265">
    <property type="entry name" value="BLL2707 PROTEIN"/>
    <property type="match status" value="1"/>
</dbReference>
<evidence type="ECO:0000259" key="1">
    <source>
        <dbReference type="Pfam" id="PF13468"/>
    </source>
</evidence>
<dbReference type="Proteomes" id="UP000799302">
    <property type="component" value="Unassembled WGS sequence"/>
</dbReference>
<dbReference type="InterPro" id="IPR029068">
    <property type="entry name" value="Glyas_Bleomycin-R_OHBP_Dase"/>
</dbReference>
<dbReference type="InterPro" id="IPR025870">
    <property type="entry name" value="Glyoxalase-like_dom"/>
</dbReference>
<proteinExistence type="predicted"/>
<reference evidence="2" key="1">
    <citation type="journal article" date="2020" name="Stud. Mycol.">
        <title>101 Dothideomycetes genomes: a test case for predicting lifestyles and emergence of pathogens.</title>
        <authorList>
            <person name="Haridas S."/>
            <person name="Albert R."/>
            <person name="Binder M."/>
            <person name="Bloem J."/>
            <person name="Labutti K."/>
            <person name="Salamov A."/>
            <person name="Andreopoulos B."/>
            <person name="Baker S."/>
            <person name="Barry K."/>
            <person name="Bills G."/>
            <person name="Bluhm B."/>
            <person name="Cannon C."/>
            <person name="Castanera R."/>
            <person name="Culley D."/>
            <person name="Daum C."/>
            <person name="Ezra D."/>
            <person name="Gonzalez J."/>
            <person name="Henrissat B."/>
            <person name="Kuo A."/>
            <person name="Liang C."/>
            <person name="Lipzen A."/>
            <person name="Lutzoni F."/>
            <person name="Magnuson J."/>
            <person name="Mondo S."/>
            <person name="Nolan M."/>
            <person name="Ohm R."/>
            <person name="Pangilinan J."/>
            <person name="Park H.-J."/>
            <person name="Ramirez L."/>
            <person name="Alfaro M."/>
            <person name="Sun H."/>
            <person name="Tritt A."/>
            <person name="Yoshinaga Y."/>
            <person name="Zwiers L.-H."/>
            <person name="Turgeon B."/>
            <person name="Goodwin S."/>
            <person name="Spatafora J."/>
            <person name="Crous P."/>
            <person name="Grigoriev I."/>
        </authorList>
    </citation>
    <scope>NUCLEOTIDE SEQUENCE</scope>
    <source>
        <strain evidence="2">CBS 115976</strain>
    </source>
</reference>
<gene>
    <name evidence="2" type="ORF">BT63DRAFT_444115</name>
</gene>
<feature type="domain" description="Glyoxalase-like" evidence="1">
    <location>
        <begin position="6"/>
        <end position="185"/>
    </location>
</feature>
<dbReference type="Pfam" id="PF13468">
    <property type="entry name" value="Glyoxalase_3"/>
    <property type="match status" value="1"/>
</dbReference>
<name>A0A6A6TYI6_9PEZI</name>
<sequence>MAPSTLDHIIILLPSLENIPPILNELFTITPGGTHGDGLTANALIPLRSGTYIELISFVNEDRGNHWWANKPAGLIDWCLTPSNTTPLSTTLGSLAEPISPNPPGLDTRLNWDQPIPGQRTRLDGQVVKWQVVFPSPSVARGSVPFFCIDETPRELRTGEGEHACKAVGIAAIFLAVNTTAQAKAYVKVYGTLVNGGEDTASLAEIEDGWSVEVGHPKDGVAPACKLNVCMPKDDLERDLLEKQGGQAVMTEIVLWVDGDEVPEVVEEMVEGNRLKMRFKRVPKTS</sequence>
<accession>A0A6A6TYI6</accession>
<evidence type="ECO:0000313" key="3">
    <source>
        <dbReference type="Proteomes" id="UP000799302"/>
    </source>
</evidence>
<evidence type="ECO:0000313" key="2">
    <source>
        <dbReference type="EMBL" id="KAF2664391.1"/>
    </source>
</evidence>
<dbReference type="EMBL" id="MU004243">
    <property type="protein sequence ID" value="KAF2664391.1"/>
    <property type="molecule type" value="Genomic_DNA"/>
</dbReference>
<dbReference type="OrthoDB" id="408973at2759"/>
<keyword evidence="3" id="KW-1185">Reference proteome</keyword>
<dbReference type="Gene3D" id="3.10.180.10">
    <property type="entry name" value="2,3-Dihydroxybiphenyl 1,2-Dioxygenase, domain 1"/>
    <property type="match status" value="1"/>
</dbReference>
<dbReference type="PANTHER" id="PTHR40265:SF1">
    <property type="entry name" value="GLYOXALASE-LIKE DOMAIN-CONTAINING PROTEIN"/>
    <property type="match status" value="1"/>
</dbReference>
<protein>
    <recommendedName>
        <fullName evidence="1">Glyoxalase-like domain-containing protein</fullName>
    </recommendedName>
</protein>